<organism evidence="3 4">
    <name type="scientific">Candidatus Fimisoma avicola</name>
    <dbReference type="NCBI Taxonomy" id="2840826"/>
    <lineage>
        <taxon>Bacteria</taxon>
        <taxon>Bacillati</taxon>
        <taxon>Bacillota</taxon>
        <taxon>Clostridia</taxon>
        <taxon>Eubacteriales</taxon>
        <taxon>Candidatus Fimisoma</taxon>
    </lineage>
</organism>
<evidence type="ECO:0000259" key="2">
    <source>
        <dbReference type="Pfam" id="PF07687"/>
    </source>
</evidence>
<feature type="binding site" evidence="1">
    <location>
        <position position="156"/>
    </location>
    <ligand>
        <name>Mn(2+)</name>
        <dbReference type="ChEBI" id="CHEBI:29035"/>
        <label>2</label>
    </ligand>
</feature>
<dbReference type="PANTHER" id="PTHR11014:SF63">
    <property type="entry name" value="METALLOPEPTIDASE, PUTATIVE (AFU_ORTHOLOGUE AFUA_6G09600)-RELATED"/>
    <property type="match status" value="1"/>
</dbReference>
<dbReference type="Pfam" id="PF07687">
    <property type="entry name" value="M20_dimer"/>
    <property type="match status" value="1"/>
</dbReference>
<protein>
    <submittedName>
        <fullName evidence="3">Amidohydrolase</fullName>
    </submittedName>
</protein>
<comment type="cofactor">
    <cofactor evidence="1">
        <name>Mn(2+)</name>
        <dbReference type="ChEBI" id="CHEBI:29035"/>
    </cofactor>
    <text evidence="1">The Mn(2+) ion enhances activity.</text>
</comment>
<dbReference type="PANTHER" id="PTHR11014">
    <property type="entry name" value="PEPTIDASE M20 FAMILY MEMBER"/>
    <property type="match status" value="1"/>
</dbReference>
<name>A0A9D1L6P8_9FIRM</name>
<feature type="binding site" evidence="1">
    <location>
        <position position="120"/>
    </location>
    <ligand>
        <name>Mn(2+)</name>
        <dbReference type="ChEBI" id="CHEBI:29035"/>
        <label>2</label>
    </ligand>
</feature>
<comment type="caution">
    <text evidence="3">The sequence shown here is derived from an EMBL/GenBank/DDBJ whole genome shotgun (WGS) entry which is preliminary data.</text>
</comment>
<dbReference type="EMBL" id="DVMO01000022">
    <property type="protein sequence ID" value="HIU27024.1"/>
    <property type="molecule type" value="Genomic_DNA"/>
</dbReference>
<dbReference type="NCBIfam" id="TIGR01891">
    <property type="entry name" value="amidohydrolases"/>
    <property type="match status" value="1"/>
</dbReference>
<dbReference type="SUPFAM" id="SSF53187">
    <property type="entry name" value="Zn-dependent exopeptidases"/>
    <property type="match status" value="1"/>
</dbReference>
<dbReference type="InterPro" id="IPR002933">
    <property type="entry name" value="Peptidase_M20"/>
</dbReference>
<evidence type="ECO:0000313" key="4">
    <source>
        <dbReference type="Proteomes" id="UP000824091"/>
    </source>
</evidence>
<dbReference type="InterPro" id="IPR011650">
    <property type="entry name" value="Peptidase_M20_dimer"/>
</dbReference>
<dbReference type="InterPro" id="IPR036264">
    <property type="entry name" value="Bact_exopeptidase_dim_dom"/>
</dbReference>
<accession>A0A9D1L6P8</accession>
<keyword evidence="1" id="KW-0479">Metal-binding</keyword>
<dbReference type="Proteomes" id="UP000824091">
    <property type="component" value="Unassembled WGS sequence"/>
</dbReference>
<dbReference type="Pfam" id="PF01546">
    <property type="entry name" value="Peptidase_M20"/>
    <property type="match status" value="1"/>
</dbReference>
<gene>
    <name evidence="3" type="ORF">IAD16_01420</name>
</gene>
<feature type="binding site" evidence="1">
    <location>
        <position position="122"/>
    </location>
    <ligand>
        <name>Mn(2+)</name>
        <dbReference type="ChEBI" id="CHEBI:29035"/>
        <label>2</label>
    </ligand>
</feature>
<feature type="domain" description="Peptidase M20 dimerisation" evidence="2">
    <location>
        <begin position="205"/>
        <end position="298"/>
    </location>
</feature>
<dbReference type="Gene3D" id="3.40.630.10">
    <property type="entry name" value="Zn peptidases"/>
    <property type="match status" value="1"/>
</dbReference>
<evidence type="ECO:0000313" key="3">
    <source>
        <dbReference type="EMBL" id="HIU27024.1"/>
    </source>
</evidence>
<reference evidence="3" key="2">
    <citation type="journal article" date="2021" name="PeerJ">
        <title>Extensive microbial diversity within the chicken gut microbiome revealed by metagenomics and culture.</title>
        <authorList>
            <person name="Gilroy R."/>
            <person name="Ravi A."/>
            <person name="Getino M."/>
            <person name="Pursley I."/>
            <person name="Horton D.L."/>
            <person name="Alikhan N.F."/>
            <person name="Baker D."/>
            <person name="Gharbi K."/>
            <person name="Hall N."/>
            <person name="Watson M."/>
            <person name="Adriaenssens E.M."/>
            <person name="Foster-Nyarko E."/>
            <person name="Jarju S."/>
            <person name="Secka A."/>
            <person name="Antonio M."/>
            <person name="Oren A."/>
            <person name="Chaudhuri R.R."/>
            <person name="La Ragione R."/>
            <person name="Hildebrand F."/>
            <person name="Pallen M.J."/>
        </authorList>
    </citation>
    <scope>NUCLEOTIDE SEQUENCE</scope>
    <source>
        <strain evidence="3">11300</strain>
    </source>
</reference>
<dbReference type="GO" id="GO:0016787">
    <property type="term" value="F:hydrolase activity"/>
    <property type="evidence" value="ECO:0007669"/>
    <property type="project" value="InterPro"/>
</dbReference>
<feature type="binding site" evidence="1">
    <location>
        <position position="377"/>
    </location>
    <ligand>
        <name>Mn(2+)</name>
        <dbReference type="ChEBI" id="CHEBI:29035"/>
        <label>2</label>
    </ligand>
</feature>
<dbReference type="InterPro" id="IPR017439">
    <property type="entry name" value="Amidohydrolase"/>
</dbReference>
<dbReference type="PIRSF" id="PIRSF005962">
    <property type="entry name" value="Pept_M20D_amidohydro"/>
    <property type="match status" value="1"/>
</dbReference>
<dbReference type="SUPFAM" id="SSF55031">
    <property type="entry name" value="Bacterial exopeptidase dimerisation domain"/>
    <property type="match status" value="1"/>
</dbReference>
<sequence>MSILEASLAIKDQILNDRHNLHRCPEIGFNLPQTAAYVQKRLTEMGIESQLCGGPIDKQLRDNFVFAGFPDMEASTGVVATIGKGEPCILLRADMDALPMAETPGLVDFTSEVPGMAHMCGHDTHTAMLLGAAKLLKDREDELKGTVKLMFQTGEECGCGSRFMVEHGVLENPHVDAAFAIHVMSNQEVGTLGYTPGITSAAMDTFMIKIKGKGGHTSTPQLCIDPLMIANQLYTTLNLLSCREIDPRETVALSAGKCGGGTAANVIPDTAEIQVAARTFNRDVTNHLTKRIPEIIDHTVKMWRGDYECIPFHTPSTYNDESLCQELKPFLTEIMGEGKVQQVPCMAGTEDFGYIGEKVPAMFVTLGVGGKDAAPMHNPNMVVDEDMLPYGAALHANVAINWLKNNQK</sequence>
<reference evidence="3" key="1">
    <citation type="submission" date="2020-10" db="EMBL/GenBank/DDBJ databases">
        <authorList>
            <person name="Gilroy R."/>
        </authorList>
    </citation>
    <scope>NUCLEOTIDE SEQUENCE</scope>
    <source>
        <strain evidence="3">11300</strain>
    </source>
</reference>
<evidence type="ECO:0000256" key="1">
    <source>
        <dbReference type="PIRSR" id="PIRSR005962-1"/>
    </source>
</evidence>
<dbReference type="CDD" id="cd03886">
    <property type="entry name" value="M20_Acy1"/>
    <property type="match status" value="1"/>
</dbReference>
<feature type="binding site" evidence="1">
    <location>
        <position position="182"/>
    </location>
    <ligand>
        <name>Mn(2+)</name>
        <dbReference type="ChEBI" id="CHEBI:29035"/>
        <label>2</label>
    </ligand>
</feature>
<proteinExistence type="predicted"/>
<dbReference type="GO" id="GO:0046872">
    <property type="term" value="F:metal ion binding"/>
    <property type="evidence" value="ECO:0007669"/>
    <property type="project" value="UniProtKB-KW"/>
</dbReference>
<dbReference type="Gene3D" id="3.30.70.360">
    <property type="match status" value="1"/>
</dbReference>
<dbReference type="AlphaFoldDB" id="A0A9D1L6P8"/>
<keyword evidence="1" id="KW-0464">Manganese</keyword>